<protein>
    <recommendedName>
        <fullName evidence="4">Phosphoglycerate mutase (2,3-diphosphoglycerate-dependent)</fullName>
    </recommendedName>
</protein>
<accession>A0A1G2C2L4</accession>
<proteinExistence type="predicted"/>
<dbReference type="Gene3D" id="3.40.50.1240">
    <property type="entry name" value="Phosphoglycerate mutase-like"/>
    <property type="match status" value="1"/>
</dbReference>
<dbReference type="AlphaFoldDB" id="A0A1G2C2L4"/>
<comment type="caution">
    <text evidence="2">The sequence shown here is derived from an EMBL/GenBank/DDBJ whole genome shotgun (WGS) entry which is preliminary data.</text>
</comment>
<organism evidence="2 3">
    <name type="scientific">Candidatus Komeilibacteria bacterium RIFOXYC1_FULL_37_11</name>
    <dbReference type="NCBI Taxonomy" id="1798555"/>
    <lineage>
        <taxon>Bacteria</taxon>
        <taxon>Candidatus Komeiliibacteriota</taxon>
    </lineage>
</organism>
<evidence type="ECO:0008006" key="4">
    <source>
        <dbReference type="Google" id="ProtNLM"/>
    </source>
</evidence>
<reference evidence="2 3" key="1">
    <citation type="journal article" date="2016" name="Nat. Commun.">
        <title>Thousands of microbial genomes shed light on interconnected biogeochemical processes in an aquifer system.</title>
        <authorList>
            <person name="Anantharaman K."/>
            <person name="Brown C.T."/>
            <person name="Hug L.A."/>
            <person name="Sharon I."/>
            <person name="Castelle C.J."/>
            <person name="Probst A.J."/>
            <person name="Thomas B.C."/>
            <person name="Singh A."/>
            <person name="Wilkins M.J."/>
            <person name="Karaoz U."/>
            <person name="Brodie E.L."/>
            <person name="Williams K.H."/>
            <person name="Hubbard S.S."/>
            <person name="Banfield J.F."/>
        </authorList>
    </citation>
    <scope>NUCLEOTIDE SEQUENCE [LARGE SCALE GENOMIC DNA]</scope>
</reference>
<evidence type="ECO:0000313" key="3">
    <source>
        <dbReference type="Proteomes" id="UP000177626"/>
    </source>
</evidence>
<evidence type="ECO:0000256" key="1">
    <source>
        <dbReference type="SAM" id="MobiDB-lite"/>
    </source>
</evidence>
<sequence length="280" mass="31647">MNFESLNVEKEAKGENVTVHSVFIRHGEKFHDINNPETDLTPKGEEASREIGKNRPEVDAIKGYSSDTQRTKYTTRSIVEQSPTENKLTQRIRNGLGIRYDSGNEFTKKLQGIKEELLGKGYDDLSEEQKVARLDEYNSVITDCYLALGDKRPDPNTYSPVETAATMAKILNNNIRMADRLKANSKVDLVNATHDFNIVAFLKEVLVRNIDDKRVVGFDSVKEIGGSMEFNGGFEVLIKTDDGGHKTLKILFRGEEYEIDETRLTELVEIAKGLKKQDKK</sequence>
<dbReference type="SUPFAM" id="SSF53254">
    <property type="entry name" value="Phosphoglycerate mutase-like"/>
    <property type="match status" value="1"/>
</dbReference>
<gene>
    <name evidence="2" type="ORF">A2406_02540</name>
</gene>
<name>A0A1G2C2L4_9BACT</name>
<dbReference type="InterPro" id="IPR013078">
    <property type="entry name" value="His_Pase_superF_clade-1"/>
</dbReference>
<dbReference type="InterPro" id="IPR029033">
    <property type="entry name" value="His_PPase_superfam"/>
</dbReference>
<feature type="region of interest" description="Disordered" evidence="1">
    <location>
        <begin position="33"/>
        <end position="72"/>
    </location>
</feature>
<dbReference type="CDD" id="cd07067">
    <property type="entry name" value="HP_PGM_like"/>
    <property type="match status" value="1"/>
</dbReference>
<dbReference type="Proteomes" id="UP000177626">
    <property type="component" value="Unassembled WGS sequence"/>
</dbReference>
<dbReference type="Pfam" id="PF00300">
    <property type="entry name" value="His_Phos_1"/>
    <property type="match status" value="1"/>
</dbReference>
<evidence type="ECO:0000313" key="2">
    <source>
        <dbReference type="EMBL" id="OGY94677.1"/>
    </source>
</evidence>
<dbReference type="EMBL" id="MHKQ01000005">
    <property type="protein sequence ID" value="OGY94677.1"/>
    <property type="molecule type" value="Genomic_DNA"/>
</dbReference>
<feature type="compositionally biased region" description="Basic and acidic residues" evidence="1">
    <location>
        <begin position="33"/>
        <end position="60"/>
    </location>
</feature>